<gene>
    <name evidence="2" type="ORF">Csa_4G133200</name>
</gene>
<dbReference type="Proteomes" id="UP000029981">
    <property type="component" value="Chromosome 4"/>
</dbReference>
<dbReference type="Gramene" id="KGN53809">
    <property type="protein sequence ID" value="KGN53809"/>
    <property type="gene ID" value="Csa_4G133200"/>
</dbReference>
<reference evidence="2 3" key="3">
    <citation type="journal article" date="2010" name="BMC Genomics">
        <title>Transcriptome sequencing and comparative analysis of cucumber flowers with different sex types.</title>
        <authorList>
            <person name="Guo S."/>
            <person name="Zheng Y."/>
            <person name="Joung J.G."/>
            <person name="Liu S."/>
            <person name="Zhang Z."/>
            <person name="Crasta O.R."/>
            <person name="Sobral B.W."/>
            <person name="Xu Y."/>
            <person name="Huang S."/>
            <person name="Fei Z."/>
        </authorList>
    </citation>
    <scope>NUCLEOTIDE SEQUENCE [LARGE SCALE GENOMIC DNA]</scope>
    <source>
        <strain evidence="3">cv. 9930</strain>
    </source>
</reference>
<accession>A0A0A0KY83</accession>
<reference evidence="2 3" key="1">
    <citation type="journal article" date="2009" name="Nat. Genet.">
        <title>The genome of the cucumber, Cucumis sativus L.</title>
        <authorList>
            <person name="Huang S."/>
            <person name="Li R."/>
            <person name="Zhang Z."/>
            <person name="Li L."/>
            <person name="Gu X."/>
            <person name="Fan W."/>
            <person name="Lucas W.J."/>
            <person name="Wang X."/>
            <person name="Xie B."/>
            <person name="Ni P."/>
            <person name="Ren Y."/>
            <person name="Zhu H."/>
            <person name="Li J."/>
            <person name="Lin K."/>
            <person name="Jin W."/>
            <person name="Fei Z."/>
            <person name="Li G."/>
            <person name="Staub J."/>
            <person name="Kilian A."/>
            <person name="van der Vossen E.A."/>
            <person name="Wu Y."/>
            <person name="Guo J."/>
            <person name="He J."/>
            <person name="Jia Z."/>
            <person name="Ren Y."/>
            <person name="Tian G."/>
            <person name="Lu Y."/>
            <person name="Ruan J."/>
            <person name="Qian W."/>
            <person name="Wang M."/>
            <person name="Huang Q."/>
            <person name="Li B."/>
            <person name="Xuan Z."/>
            <person name="Cao J."/>
            <person name="Asan"/>
            <person name="Wu Z."/>
            <person name="Zhang J."/>
            <person name="Cai Q."/>
            <person name="Bai Y."/>
            <person name="Zhao B."/>
            <person name="Han Y."/>
            <person name="Li Y."/>
            <person name="Li X."/>
            <person name="Wang S."/>
            <person name="Shi Q."/>
            <person name="Liu S."/>
            <person name="Cho W.K."/>
            <person name="Kim J.Y."/>
            <person name="Xu Y."/>
            <person name="Heller-Uszynska K."/>
            <person name="Miao H."/>
            <person name="Cheng Z."/>
            <person name="Zhang S."/>
            <person name="Wu J."/>
            <person name="Yang Y."/>
            <person name="Kang H."/>
            <person name="Li M."/>
            <person name="Liang H."/>
            <person name="Ren X."/>
            <person name="Shi Z."/>
            <person name="Wen M."/>
            <person name="Jian M."/>
            <person name="Yang H."/>
            <person name="Zhang G."/>
            <person name="Yang Z."/>
            <person name="Chen R."/>
            <person name="Liu S."/>
            <person name="Li J."/>
            <person name="Ma L."/>
            <person name="Liu H."/>
            <person name="Zhou Y."/>
            <person name="Zhao J."/>
            <person name="Fang X."/>
            <person name="Li G."/>
            <person name="Fang L."/>
            <person name="Li Y."/>
            <person name="Liu D."/>
            <person name="Zheng H."/>
            <person name="Zhang Y."/>
            <person name="Qin N."/>
            <person name="Li Z."/>
            <person name="Yang G."/>
            <person name="Yang S."/>
            <person name="Bolund L."/>
            <person name="Kristiansen K."/>
            <person name="Zheng H."/>
            <person name="Li S."/>
            <person name="Zhang X."/>
            <person name="Yang H."/>
            <person name="Wang J."/>
            <person name="Sun R."/>
            <person name="Zhang B."/>
            <person name="Jiang S."/>
            <person name="Wang J."/>
            <person name="Du Y."/>
            <person name="Li S."/>
        </authorList>
    </citation>
    <scope>NUCLEOTIDE SEQUENCE [LARGE SCALE GENOMIC DNA]</scope>
    <source>
        <strain evidence="3">cv. 9930</strain>
    </source>
</reference>
<dbReference type="EMBL" id="CM002925">
    <property type="protein sequence ID" value="KGN53809.1"/>
    <property type="molecule type" value="Genomic_DNA"/>
</dbReference>
<protein>
    <submittedName>
        <fullName evidence="2">Uncharacterized protein</fullName>
    </submittedName>
</protein>
<reference evidence="2 3" key="4">
    <citation type="journal article" date="2011" name="BMC Genomics">
        <title>RNA-Seq improves annotation of protein-coding genes in the cucumber genome.</title>
        <authorList>
            <person name="Li Z."/>
            <person name="Zhang Z."/>
            <person name="Yan P."/>
            <person name="Huang S."/>
            <person name="Fei Z."/>
            <person name="Lin K."/>
        </authorList>
    </citation>
    <scope>NUCLEOTIDE SEQUENCE [LARGE SCALE GENOMIC DNA]</scope>
    <source>
        <strain evidence="3">cv. 9930</strain>
    </source>
</reference>
<name>A0A0A0KY83_CUCSA</name>
<reference evidence="2 3" key="2">
    <citation type="journal article" date="2009" name="PLoS ONE">
        <title>An integrated genetic and cytogenetic map of the cucumber genome.</title>
        <authorList>
            <person name="Ren Y."/>
            <person name="Zhang Z."/>
            <person name="Liu J."/>
            <person name="Staub J.E."/>
            <person name="Han Y."/>
            <person name="Cheng Z."/>
            <person name="Li X."/>
            <person name="Lu J."/>
            <person name="Miao H."/>
            <person name="Kang H."/>
            <person name="Xie B."/>
            <person name="Gu X."/>
            <person name="Wang X."/>
            <person name="Du Y."/>
            <person name="Jin W."/>
            <person name="Huang S."/>
        </authorList>
    </citation>
    <scope>NUCLEOTIDE SEQUENCE [LARGE SCALE GENOMIC DNA]</scope>
    <source>
        <strain evidence="3">cv. 9930</strain>
    </source>
</reference>
<evidence type="ECO:0000313" key="3">
    <source>
        <dbReference type="Proteomes" id="UP000029981"/>
    </source>
</evidence>
<feature type="compositionally biased region" description="Basic and acidic residues" evidence="1">
    <location>
        <begin position="106"/>
        <end position="124"/>
    </location>
</feature>
<proteinExistence type="predicted"/>
<dbReference type="AlphaFoldDB" id="A0A0A0KY83"/>
<feature type="region of interest" description="Disordered" evidence="1">
    <location>
        <begin position="42"/>
        <end position="76"/>
    </location>
</feature>
<dbReference type="eggNOG" id="KOG0383">
    <property type="taxonomic scope" value="Eukaryota"/>
</dbReference>
<keyword evidence="3" id="KW-1185">Reference proteome</keyword>
<organism evidence="2 3">
    <name type="scientific">Cucumis sativus</name>
    <name type="common">Cucumber</name>
    <dbReference type="NCBI Taxonomy" id="3659"/>
    <lineage>
        <taxon>Eukaryota</taxon>
        <taxon>Viridiplantae</taxon>
        <taxon>Streptophyta</taxon>
        <taxon>Embryophyta</taxon>
        <taxon>Tracheophyta</taxon>
        <taxon>Spermatophyta</taxon>
        <taxon>Magnoliopsida</taxon>
        <taxon>eudicotyledons</taxon>
        <taxon>Gunneridae</taxon>
        <taxon>Pentapetalae</taxon>
        <taxon>rosids</taxon>
        <taxon>fabids</taxon>
        <taxon>Cucurbitales</taxon>
        <taxon>Cucurbitaceae</taxon>
        <taxon>Benincaseae</taxon>
        <taxon>Cucumis</taxon>
    </lineage>
</organism>
<evidence type="ECO:0000313" key="2">
    <source>
        <dbReference type="EMBL" id="KGN53809.1"/>
    </source>
</evidence>
<evidence type="ECO:0000256" key="1">
    <source>
        <dbReference type="SAM" id="MobiDB-lite"/>
    </source>
</evidence>
<feature type="region of interest" description="Disordered" evidence="1">
    <location>
        <begin position="88"/>
        <end position="124"/>
    </location>
</feature>
<sequence length="151" mass="16641">MEGLDYSKAYKLEPCDDVPDKNLDMVENEVVISCENASPSKNPVLAVPAAGKETRKRKKKINKDVGQKKPKTGKATCVTGTSKKLRCKIGASSPGNSKSVRKQKHVSHEKIPTSSLKEEVGTKNSDLEGKDEVLLMLLLFHLCFLGYLMHE</sequence>